<dbReference type="AlphaFoldDB" id="A0AA86TC80"/>
<reference evidence="3" key="1">
    <citation type="submission" date="2023-10" db="EMBL/GenBank/DDBJ databases">
        <authorList>
            <person name="Domelevo Entfellner J.-B."/>
        </authorList>
    </citation>
    <scope>NUCLEOTIDE SEQUENCE</scope>
</reference>
<keyword evidence="4" id="KW-1185">Reference proteome</keyword>
<dbReference type="GO" id="GO:0005634">
    <property type="term" value="C:nucleus"/>
    <property type="evidence" value="ECO:0007669"/>
    <property type="project" value="TreeGrafter"/>
</dbReference>
<dbReference type="Gene3D" id="2.60.40.790">
    <property type="match status" value="1"/>
</dbReference>
<sequence length="467" mass="51956">MLKVKPYVCRTDCCFSISLIHVNSRILNPFSLRHSQPHPSLTITCAKRRGWFQPSNPAILQLASTVAFNLKILPEPFNSIAGEISRGDCDTLSHLVGGGRGKIAGRWRAKKKKSLWFVFVLICVAGGLWSWKIREFDLFLRVLSFCLAAISFIRLLLGRKAVREWFLGFLFGIVLILSSKLGKEDMKFWSQKLVSFPITQTICAQWFLHIANESKWLSGVEELHVDREATRLQSGASSHHIRVLRDSKMSVEDFCNGSCSGVDSSSDYGECVEDADDATSHHDGCTEDEEHSSCTEDEESDDPEKGYVATLFLPSRPTIKELSDIFGATKNGLMLTGSAAKGPFGPSVGRVDIGECEDSYLFRVSLPGVKREENEFSCDVSCDGKVLISGVTMTGEKTVSMYNQVFEMQTFNLCPPGEFTISFQLPGPVDPLQFDGTFGTNGILEAIVMKVKRMSRFVPQRNNEKLV</sequence>
<feature type="compositionally biased region" description="Acidic residues" evidence="1">
    <location>
        <begin position="286"/>
        <end position="302"/>
    </location>
</feature>
<dbReference type="InterPro" id="IPR039321">
    <property type="entry name" value="IDM2/3-like"/>
</dbReference>
<organism evidence="3 4">
    <name type="scientific">Sphenostylis stenocarpa</name>
    <dbReference type="NCBI Taxonomy" id="92480"/>
    <lineage>
        <taxon>Eukaryota</taxon>
        <taxon>Viridiplantae</taxon>
        <taxon>Streptophyta</taxon>
        <taxon>Embryophyta</taxon>
        <taxon>Tracheophyta</taxon>
        <taxon>Spermatophyta</taxon>
        <taxon>Magnoliopsida</taxon>
        <taxon>eudicotyledons</taxon>
        <taxon>Gunneridae</taxon>
        <taxon>Pentapetalae</taxon>
        <taxon>rosids</taxon>
        <taxon>fabids</taxon>
        <taxon>Fabales</taxon>
        <taxon>Fabaceae</taxon>
        <taxon>Papilionoideae</taxon>
        <taxon>50 kb inversion clade</taxon>
        <taxon>NPAAA clade</taxon>
        <taxon>indigoferoid/millettioid clade</taxon>
        <taxon>Phaseoleae</taxon>
        <taxon>Sphenostylis</taxon>
    </lineage>
</organism>
<evidence type="ECO:0000313" key="4">
    <source>
        <dbReference type="Proteomes" id="UP001189624"/>
    </source>
</evidence>
<protein>
    <recommendedName>
        <fullName evidence="5">SHSP domain-containing protein</fullName>
    </recommendedName>
</protein>
<accession>A0AA86TC80</accession>
<name>A0AA86TC80_9FABA</name>
<dbReference type="SUPFAM" id="SSF49764">
    <property type="entry name" value="HSP20-like chaperones"/>
    <property type="match status" value="1"/>
</dbReference>
<proteinExistence type="predicted"/>
<keyword evidence="2" id="KW-0472">Membrane</keyword>
<gene>
    <name evidence="3" type="ORF">AYBTSS11_LOCUS28295</name>
</gene>
<dbReference type="Gramene" id="rna-AYBTSS11_LOCUS28295">
    <property type="protein sequence ID" value="CAJ1976160.1"/>
    <property type="gene ID" value="gene-AYBTSS11_LOCUS28295"/>
</dbReference>
<dbReference type="Proteomes" id="UP001189624">
    <property type="component" value="Chromosome 10"/>
</dbReference>
<feature type="region of interest" description="Disordered" evidence="1">
    <location>
        <begin position="278"/>
        <end position="305"/>
    </location>
</feature>
<dbReference type="EMBL" id="OY731407">
    <property type="protein sequence ID" value="CAJ1976160.1"/>
    <property type="molecule type" value="Genomic_DNA"/>
</dbReference>
<feature type="transmembrane region" description="Helical" evidence="2">
    <location>
        <begin position="138"/>
        <end position="157"/>
    </location>
</feature>
<evidence type="ECO:0000256" key="2">
    <source>
        <dbReference type="SAM" id="Phobius"/>
    </source>
</evidence>
<evidence type="ECO:0000256" key="1">
    <source>
        <dbReference type="SAM" id="MobiDB-lite"/>
    </source>
</evidence>
<dbReference type="FunFam" id="2.60.40.790:FF:000049">
    <property type="entry name" value="Increased DNA methylation 3"/>
    <property type="match status" value="1"/>
</dbReference>
<keyword evidence="2" id="KW-1133">Transmembrane helix</keyword>
<dbReference type="CDD" id="cd06464">
    <property type="entry name" value="ACD_sHsps-like"/>
    <property type="match status" value="1"/>
</dbReference>
<keyword evidence="2" id="KW-0812">Transmembrane</keyword>
<evidence type="ECO:0000313" key="3">
    <source>
        <dbReference type="EMBL" id="CAJ1976160.1"/>
    </source>
</evidence>
<dbReference type="InterPro" id="IPR008978">
    <property type="entry name" value="HSP20-like_chaperone"/>
</dbReference>
<evidence type="ECO:0008006" key="5">
    <source>
        <dbReference type="Google" id="ProtNLM"/>
    </source>
</evidence>
<feature type="transmembrane region" description="Helical" evidence="2">
    <location>
        <begin position="115"/>
        <end position="132"/>
    </location>
</feature>
<feature type="transmembrane region" description="Helical" evidence="2">
    <location>
        <begin position="164"/>
        <end position="182"/>
    </location>
</feature>
<dbReference type="PANTHER" id="PTHR34661:SF3">
    <property type="entry name" value="INCREASED DNA METHYLATION 2"/>
    <property type="match status" value="1"/>
</dbReference>
<dbReference type="PANTHER" id="PTHR34661">
    <property type="entry name" value="INCREASED DNA METHYLATION 3"/>
    <property type="match status" value="1"/>
</dbReference>